<dbReference type="GO" id="GO:0042884">
    <property type="term" value="P:microcin transport"/>
    <property type="evidence" value="ECO:0007669"/>
    <property type="project" value="TreeGrafter"/>
</dbReference>
<organism evidence="6 7">
    <name type="scientific">Acuticoccus sediminis</name>
    <dbReference type="NCBI Taxonomy" id="2184697"/>
    <lineage>
        <taxon>Bacteria</taxon>
        <taxon>Pseudomonadati</taxon>
        <taxon>Pseudomonadota</taxon>
        <taxon>Alphaproteobacteria</taxon>
        <taxon>Hyphomicrobiales</taxon>
        <taxon>Amorphaceae</taxon>
        <taxon>Acuticoccus</taxon>
    </lineage>
</organism>
<dbReference type="Proteomes" id="UP000249590">
    <property type="component" value="Unassembled WGS sequence"/>
</dbReference>
<dbReference type="Gene3D" id="3.10.105.10">
    <property type="entry name" value="Dipeptide-binding Protein, Domain 3"/>
    <property type="match status" value="1"/>
</dbReference>
<dbReference type="GO" id="GO:0015833">
    <property type="term" value="P:peptide transport"/>
    <property type="evidence" value="ECO:0007669"/>
    <property type="project" value="TreeGrafter"/>
</dbReference>
<evidence type="ECO:0000256" key="1">
    <source>
        <dbReference type="ARBA" id="ARBA00004418"/>
    </source>
</evidence>
<dbReference type="PANTHER" id="PTHR30290">
    <property type="entry name" value="PERIPLASMIC BINDING COMPONENT OF ABC TRANSPORTER"/>
    <property type="match status" value="1"/>
</dbReference>
<evidence type="ECO:0000313" key="7">
    <source>
        <dbReference type="Proteomes" id="UP000249590"/>
    </source>
</evidence>
<protein>
    <recommendedName>
        <fullName evidence="5">Solute-binding protein family 5 domain-containing protein</fullName>
    </recommendedName>
</protein>
<evidence type="ECO:0000313" key="6">
    <source>
        <dbReference type="EMBL" id="RAI03111.1"/>
    </source>
</evidence>
<evidence type="ECO:0000259" key="5">
    <source>
        <dbReference type="Pfam" id="PF00496"/>
    </source>
</evidence>
<feature type="signal peptide" evidence="4">
    <location>
        <begin position="1"/>
        <end position="20"/>
    </location>
</feature>
<evidence type="ECO:0000256" key="2">
    <source>
        <dbReference type="ARBA" id="ARBA00005695"/>
    </source>
</evidence>
<dbReference type="GO" id="GO:0043190">
    <property type="term" value="C:ATP-binding cassette (ABC) transporter complex"/>
    <property type="evidence" value="ECO:0007669"/>
    <property type="project" value="InterPro"/>
</dbReference>
<dbReference type="PIRSF" id="PIRSF002741">
    <property type="entry name" value="MppA"/>
    <property type="match status" value="1"/>
</dbReference>
<dbReference type="GO" id="GO:1904680">
    <property type="term" value="F:peptide transmembrane transporter activity"/>
    <property type="evidence" value="ECO:0007669"/>
    <property type="project" value="TreeGrafter"/>
</dbReference>
<dbReference type="OrthoDB" id="9803988at2"/>
<sequence>MRATLWALLISLAVAPSALAQSASSDATAAPDAASTSGSTGAASAAEPAWRHAGALTGDPRYPADFKHFDYVNPEAPKGGRVRLADPGGYDTFNPILQRGNPAPGISLIYDPLMTPSMDEQNISASYGLIADRMRYPDDFAWVEYHIDTNAKWHDGTPITAEDVAWTLTAEKEADPNRAFYYKDVVKAEVVDDGVVRFTFARPGNRELPYIVGQLQPLPKAWWTGTAADGSQRSITQGTLEPPLGSGPYKIARFEPGRFIEYDRVDDYWAKDLPSQVGTNNFDTIRYDVYRDQTILVEAFKGGRFDWRTENSAKNWATAYESDALKRGDIIKEEFPIRSQGVMQAFVMNLRLPKFQDERIRRALNLMYDFESQKRTIFYDQYERISSYFMGTELASTGLPEGKELEILEEVKDLVPASVFTEPYTNPVGGTPEKVRANALEAVKLFREAGYEIRDGRMVNVETGQPFVIDFVDNSPASERYVLPYANSLKRIGINLNFRVVDSTQYVEKVRTRDFEMSTLAWGQSSSPGNEQAYFWGSEAADQPQSQNYAGIKDPGIDALIEKVILAKDREELVAATHALDRVLLAHNYVVPLFYSPNQRTARWNIFGRPDDIPPYGSGFPTIWWYDSEKAATVEGRS</sequence>
<evidence type="ECO:0000256" key="3">
    <source>
        <dbReference type="ARBA" id="ARBA00022729"/>
    </source>
</evidence>
<dbReference type="InterPro" id="IPR030678">
    <property type="entry name" value="Peptide/Ni-bd"/>
</dbReference>
<dbReference type="PANTHER" id="PTHR30290:SF64">
    <property type="entry name" value="ABC TRANSPORTER PERIPLASMIC BINDING PROTEIN"/>
    <property type="match status" value="1"/>
</dbReference>
<dbReference type="Pfam" id="PF00496">
    <property type="entry name" value="SBP_bac_5"/>
    <property type="match status" value="1"/>
</dbReference>
<accession>A0A8B2NW91</accession>
<dbReference type="EMBL" id="QHHQ01000001">
    <property type="protein sequence ID" value="RAI03111.1"/>
    <property type="molecule type" value="Genomic_DNA"/>
</dbReference>
<feature type="chain" id="PRO_5032588761" description="Solute-binding protein family 5 domain-containing protein" evidence="4">
    <location>
        <begin position="21"/>
        <end position="638"/>
    </location>
</feature>
<keyword evidence="7" id="KW-1185">Reference proteome</keyword>
<dbReference type="SUPFAM" id="SSF53850">
    <property type="entry name" value="Periplasmic binding protein-like II"/>
    <property type="match status" value="1"/>
</dbReference>
<comment type="subcellular location">
    <subcellularLocation>
        <location evidence="1">Periplasm</location>
    </subcellularLocation>
</comment>
<keyword evidence="3 4" id="KW-0732">Signal</keyword>
<comment type="caution">
    <text evidence="6">The sequence shown here is derived from an EMBL/GenBank/DDBJ whole genome shotgun (WGS) entry which is preliminary data.</text>
</comment>
<name>A0A8B2NW91_9HYPH</name>
<feature type="domain" description="Solute-binding protein family 5" evidence="5">
    <location>
        <begin position="134"/>
        <end position="540"/>
    </location>
</feature>
<dbReference type="InterPro" id="IPR039424">
    <property type="entry name" value="SBP_5"/>
</dbReference>
<dbReference type="AlphaFoldDB" id="A0A8B2NW91"/>
<reference evidence="6 7" key="1">
    <citation type="submission" date="2018-05" db="EMBL/GenBank/DDBJ databases">
        <title>Acuticoccus sediminis sp. nov., isolated from deep-sea sediment of Indian Ocean.</title>
        <authorList>
            <person name="Liu X."/>
            <person name="Lai Q."/>
            <person name="Du Y."/>
            <person name="Sun F."/>
            <person name="Zhang X."/>
            <person name="Wang S."/>
            <person name="Shao Z."/>
        </authorList>
    </citation>
    <scope>NUCLEOTIDE SEQUENCE [LARGE SCALE GENOMIC DNA]</scope>
    <source>
        <strain evidence="6 7">PTG4-2</strain>
    </source>
</reference>
<dbReference type="Gene3D" id="3.40.190.10">
    <property type="entry name" value="Periplasmic binding protein-like II"/>
    <property type="match status" value="1"/>
</dbReference>
<proteinExistence type="inferred from homology"/>
<comment type="similarity">
    <text evidence="2">Belongs to the bacterial solute-binding protein 5 family.</text>
</comment>
<gene>
    <name evidence="6" type="ORF">DLJ53_00855</name>
</gene>
<dbReference type="RefSeq" id="WP_111341522.1">
    <property type="nucleotide sequence ID" value="NZ_QHHQ01000001.1"/>
</dbReference>
<dbReference type="CDD" id="cd08497">
    <property type="entry name" value="MbnE-like"/>
    <property type="match status" value="1"/>
</dbReference>
<dbReference type="GO" id="GO:0030288">
    <property type="term" value="C:outer membrane-bounded periplasmic space"/>
    <property type="evidence" value="ECO:0007669"/>
    <property type="project" value="TreeGrafter"/>
</dbReference>
<evidence type="ECO:0000256" key="4">
    <source>
        <dbReference type="SAM" id="SignalP"/>
    </source>
</evidence>
<dbReference type="InterPro" id="IPR000914">
    <property type="entry name" value="SBP_5_dom"/>
</dbReference>